<comment type="cofactor">
    <cofactor evidence="2">
        <name>thiamine diphosphate</name>
        <dbReference type="ChEBI" id="CHEBI:58937"/>
    </cofactor>
</comment>
<dbReference type="InterPro" id="IPR011766">
    <property type="entry name" value="TPP_enzyme_TPP-bd"/>
</dbReference>
<dbReference type="EMBL" id="MFPS01000008">
    <property type="protein sequence ID" value="OGH58942.1"/>
    <property type="molecule type" value="Genomic_DNA"/>
</dbReference>
<dbReference type="Proteomes" id="UP000177067">
    <property type="component" value="Unassembled WGS sequence"/>
</dbReference>
<evidence type="ECO:0000256" key="6">
    <source>
        <dbReference type="ARBA" id="ARBA00023002"/>
    </source>
</evidence>
<dbReference type="InterPro" id="IPR032686">
    <property type="entry name" value="PFO_beta_C"/>
</dbReference>
<evidence type="ECO:0000256" key="1">
    <source>
        <dbReference type="ARBA" id="ARBA00001946"/>
    </source>
</evidence>
<evidence type="ECO:0000256" key="10">
    <source>
        <dbReference type="SAM" id="MobiDB-lite"/>
    </source>
</evidence>
<evidence type="ECO:0000256" key="9">
    <source>
        <dbReference type="ARBA" id="ARBA00023052"/>
    </source>
</evidence>
<dbReference type="CDD" id="cd03375">
    <property type="entry name" value="TPP_OGFOR"/>
    <property type="match status" value="1"/>
</dbReference>
<feature type="domain" description="Pyruvate ferredoxin oxidoreductase beta subunit C-terminal" evidence="12">
    <location>
        <begin position="199"/>
        <end position="263"/>
    </location>
</feature>
<dbReference type="Gene3D" id="3.40.50.970">
    <property type="match status" value="1"/>
</dbReference>
<keyword evidence="5" id="KW-0460">Magnesium</keyword>
<dbReference type="Pfam" id="PF02775">
    <property type="entry name" value="TPP_enzyme_C"/>
    <property type="match status" value="1"/>
</dbReference>
<proteinExistence type="predicted"/>
<dbReference type="AlphaFoldDB" id="A0A1F6LHQ4"/>
<evidence type="ECO:0000313" key="14">
    <source>
        <dbReference type="Proteomes" id="UP000177067"/>
    </source>
</evidence>
<evidence type="ECO:0000313" key="13">
    <source>
        <dbReference type="EMBL" id="OGH58942.1"/>
    </source>
</evidence>
<dbReference type="GO" id="GO:0016625">
    <property type="term" value="F:oxidoreductase activity, acting on the aldehyde or oxo group of donors, iron-sulfur protein as acceptor"/>
    <property type="evidence" value="ECO:0007669"/>
    <property type="project" value="UniProtKB-ARBA"/>
</dbReference>
<evidence type="ECO:0000256" key="2">
    <source>
        <dbReference type="ARBA" id="ARBA00001964"/>
    </source>
</evidence>
<name>A0A1F6LHQ4_9BACT</name>
<comment type="cofactor">
    <cofactor evidence="3">
        <name>[4Fe-4S] cluster</name>
        <dbReference type="ChEBI" id="CHEBI:49883"/>
    </cofactor>
</comment>
<dbReference type="GO" id="GO:0046872">
    <property type="term" value="F:metal ion binding"/>
    <property type="evidence" value="ECO:0007669"/>
    <property type="project" value="UniProtKB-KW"/>
</dbReference>
<reference evidence="13 14" key="1">
    <citation type="journal article" date="2016" name="Nat. Commun.">
        <title>Thousands of microbial genomes shed light on interconnected biogeochemical processes in an aquifer system.</title>
        <authorList>
            <person name="Anantharaman K."/>
            <person name="Brown C.T."/>
            <person name="Hug L.A."/>
            <person name="Sharon I."/>
            <person name="Castelle C.J."/>
            <person name="Probst A.J."/>
            <person name="Thomas B.C."/>
            <person name="Singh A."/>
            <person name="Wilkins M.J."/>
            <person name="Karaoz U."/>
            <person name="Brodie E.L."/>
            <person name="Williams K.H."/>
            <person name="Hubbard S.S."/>
            <person name="Banfield J.F."/>
        </authorList>
    </citation>
    <scope>NUCLEOTIDE SEQUENCE [LARGE SCALE GENOMIC DNA]</scope>
</reference>
<protein>
    <recommendedName>
        <fullName evidence="15">2-oxoacid ferredoxin oxidoreductase</fullName>
    </recommendedName>
</protein>
<comment type="caution">
    <text evidence="13">The sequence shown here is derived from an EMBL/GenBank/DDBJ whole genome shotgun (WGS) entry which is preliminary data.</text>
</comment>
<comment type="cofactor">
    <cofactor evidence="1">
        <name>Mg(2+)</name>
        <dbReference type="ChEBI" id="CHEBI:18420"/>
    </cofactor>
</comment>
<feature type="region of interest" description="Disordered" evidence="10">
    <location>
        <begin position="126"/>
        <end position="151"/>
    </location>
</feature>
<evidence type="ECO:0000256" key="5">
    <source>
        <dbReference type="ARBA" id="ARBA00022842"/>
    </source>
</evidence>
<keyword evidence="7" id="KW-0408">Iron</keyword>
<dbReference type="InterPro" id="IPR051457">
    <property type="entry name" value="2-oxoacid:Fd_oxidoreductase"/>
</dbReference>
<dbReference type="GO" id="GO:0030976">
    <property type="term" value="F:thiamine pyrophosphate binding"/>
    <property type="evidence" value="ECO:0007669"/>
    <property type="project" value="InterPro"/>
</dbReference>
<evidence type="ECO:0000259" key="12">
    <source>
        <dbReference type="Pfam" id="PF12367"/>
    </source>
</evidence>
<evidence type="ECO:0000256" key="4">
    <source>
        <dbReference type="ARBA" id="ARBA00022723"/>
    </source>
</evidence>
<gene>
    <name evidence="13" type="ORF">A2725_04320</name>
</gene>
<keyword evidence="6" id="KW-0560">Oxidoreductase</keyword>
<dbReference type="NCBIfam" id="TIGR02177">
    <property type="entry name" value="PorB_KorB"/>
    <property type="match status" value="1"/>
</dbReference>
<keyword evidence="4" id="KW-0479">Metal-binding</keyword>
<accession>A0A1F6LHQ4</accession>
<dbReference type="PANTHER" id="PTHR48084:SF4">
    <property type="entry name" value="2-OXOGLUTARATE OXIDOREDUCTASE SUBUNIT KORB"/>
    <property type="match status" value="1"/>
</dbReference>
<dbReference type="SUPFAM" id="SSF52518">
    <property type="entry name" value="Thiamin diphosphate-binding fold (THDP-binding)"/>
    <property type="match status" value="1"/>
</dbReference>
<evidence type="ECO:0000256" key="7">
    <source>
        <dbReference type="ARBA" id="ARBA00023004"/>
    </source>
</evidence>
<evidence type="ECO:0000256" key="8">
    <source>
        <dbReference type="ARBA" id="ARBA00023014"/>
    </source>
</evidence>
<dbReference type="PANTHER" id="PTHR48084">
    <property type="entry name" value="2-OXOGLUTARATE OXIDOREDUCTASE SUBUNIT KORB-RELATED"/>
    <property type="match status" value="1"/>
</dbReference>
<dbReference type="GO" id="GO:0045333">
    <property type="term" value="P:cellular respiration"/>
    <property type="evidence" value="ECO:0007669"/>
    <property type="project" value="UniProtKB-ARBA"/>
</dbReference>
<dbReference type="InterPro" id="IPR029061">
    <property type="entry name" value="THDP-binding"/>
</dbReference>
<keyword evidence="8" id="KW-0411">Iron-sulfur</keyword>
<evidence type="ECO:0000259" key="11">
    <source>
        <dbReference type="Pfam" id="PF02775"/>
    </source>
</evidence>
<sequence length="284" mass="31569">MTLKKDLKTPIDINWCPGCGNFGIWKAFSDAAVEKGWDNTNTVLAAGIGCHGHIVNFIKLTSFEGLHGRAIPLACGIKMANSRLNVFVFTGDGDCLAEGGNHFINGARRNHDITIILHDNAIYGLTTGQASPRSPKNKKTKSTPDGNHDEPIDPLRLALSAGATFLGRVYAGQPKELKEMMIAANEHKGFSVVQILQPCVTFDKLYTHQYFRENIYQLGNDYDFTSREAAFAKTFEWGEKKIPVGIFYKVDEPTNESQISQIQQKPLIKLPLKRNLSKLLAKYK</sequence>
<keyword evidence="9" id="KW-0786">Thiamine pyrophosphate</keyword>
<organism evidence="13 14">
    <name type="scientific">Candidatus Magasanikbacteria bacterium RIFCSPHIGHO2_01_FULL_33_34</name>
    <dbReference type="NCBI Taxonomy" id="1798671"/>
    <lineage>
        <taxon>Bacteria</taxon>
        <taxon>Candidatus Magasanikiibacteriota</taxon>
    </lineage>
</organism>
<evidence type="ECO:0008006" key="15">
    <source>
        <dbReference type="Google" id="ProtNLM"/>
    </source>
</evidence>
<feature type="domain" description="Thiamine pyrophosphate enzyme TPP-binding" evidence="11">
    <location>
        <begin position="48"/>
        <end position="195"/>
    </location>
</feature>
<dbReference type="InterPro" id="IPR011896">
    <property type="entry name" value="OFOB"/>
</dbReference>
<dbReference type="GO" id="GO:0051536">
    <property type="term" value="F:iron-sulfur cluster binding"/>
    <property type="evidence" value="ECO:0007669"/>
    <property type="project" value="UniProtKB-KW"/>
</dbReference>
<evidence type="ECO:0000256" key="3">
    <source>
        <dbReference type="ARBA" id="ARBA00001966"/>
    </source>
</evidence>
<dbReference type="Pfam" id="PF12367">
    <property type="entry name" value="PFO_beta_C"/>
    <property type="match status" value="1"/>
</dbReference>